<evidence type="ECO:0000256" key="6">
    <source>
        <dbReference type="ARBA" id="ARBA00022833"/>
    </source>
</evidence>
<protein>
    <submittedName>
        <fullName evidence="11">LITAF-like zinc ribbon domain</fullName>
    </submittedName>
</protein>
<evidence type="ECO:0000313" key="11">
    <source>
        <dbReference type="EMBL" id="BET01637.1"/>
    </source>
</evidence>
<evidence type="ECO:0000256" key="3">
    <source>
        <dbReference type="ARBA" id="ARBA00004630"/>
    </source>
</evidence>
<evidence type="ECO:0000256" key="9">
    <source>
        <dbReference type="SAM" id="Phobius"/>
    </source>
</evidence>
<proteinExistence type="inferred from homology"/>
<keyword evidence="9" id="KW-1133">Transmembrane helix</keyword>
<evidence type="ECO:0000256" key="7">
    <source>
        <dbReference type="ARBA" id="ARBA00023136"/>
    </source>
</evidence>
<reference evidence="11 12" key="1">
    <citation type="submission" date="2023-09" db="EMBL/GenBank/DDBJ databases">
        <title>Nesidiocoris tenuis whole genome shotgun sequence.</title>
        <authorList>
            <person name="Shibata T."/>
            <person name="Shimoda M."/>
            <person name="Kobayashi T."/>
            <person name="Uehara T."/>
        </authorList>
    </citation>
    <scope>NUCLEOTIDE SEQUENCE [LARGE SCALE GENOMIC DNA]</scope>
    <source>
        <strain evidence="11 12">Japan</strain>
    </source>
</reference>
<dbReference type="PANTHER" id="PTHR23292:SF14">
    <property type="entry name" value="FI16615P1-RELATED"/>
    <property type="match status" value="1"/>
</dbReference>
<feature type="region of interest" description="Disordered" evidence="8">
    <location>
        <begin position="1"/>
        <end position="96"/>
    </location>
</feature>
<sequence>MRSFKGSTVSRDKHDPKKSSQTVRDDKRSVVSKAEEDRKMSSQTEKRREKKEEKQKEDGPGERGSTIKRDRAEKQRSMADPVPPDRRLIPPNVQLDAGVGPKSQPMYCPSCERRVRTRVMHDVTLFTHLIAILLCVVGCCCISCVPYCVDSCKSRNHYCPHCGHFFGTFK</sequence>
<evidence type="ECO:0000256" key="8">
    <source>
        <dbReference type="SAM" id="MobiDB-lite"/>
    </source>
</evidence>
<name>A0ABN7BB67_9HEMI</name>
<keyword evidence="5" id="KW-0479">Metal-binding</keyword>
<organism evidence="11 12">
    <name type="scientific">Nesidiocoris tenuis</name>
    <dbReference type="NCBI Taxonomy" id="355587"/>
    <lineage>
        <taxon>Eukaryota</taxon>
        <taxon>Metazoa</taxon>
        <taxon>Ecdysozoa</taxon>
        <taxon>Arthropoda</taxon>
        <taxon>Hexapoda</taxon>
        <taxon>Insecta</taxon>
        <taxon>Pterygota</taxon>
        <taxon>Neoptera</taxon>
        <taxon>Paraneoptera</taxon>
        <taxon>Hemiptera</taxon>
        <taxon>Heteroptera</taxon>
        <taxon>Panheteroptera</taxon>
        <taxon>Cimicomorpha</taxon>
        <taxon>Miridae</taxon>
        <taxon>Dicyphina</taxon>
        <taxon>Nesidiocoris</taxon>
    </lineage>
</organism>
<accession>A0ABN7BB67</accession>
<feature type="transmembrane region" description="Helical" evidence="9">
    <location>
        <begin position="123"/>
        <end position="149"/>
    </location>
</feature>
<keyword evidence="6" id="KW-0862">Zinc</keyword>
<keyword evidence="7 9" id="KW-0472">Membrane</keyword>
<keyword evidence="9" id="KW-0812">Transmembrane</keyword>
<dbReference type="EMBL" id="AP028921">
    <property type="protein sequence ID" value="BET01637.1"/>
    <property type="molecule type" value="Genomic_DNA"/>
</dbReference>
<dbReference type="PROSITE" id="PS51837">
    <property type="entry name" value="LITAF"/>
    <property type="match status" value="1"/>
</dbReference>
<evidence type="ECO:0000256" key="5">
    <source>
        <dbReference type="ARBA" id="ARBA00022723"/>
    </source>
</evidence>
<dbReference type="PANTHER" id="PTHR23292">
    <property type="entry name" value="LIPOPOLYSACCHARIDE-INDUCED TUMOR NECROSIS FACTOR-ALPHA FACTOR"/>
    <property type="match status" value="1"/>
</dbReference>
<evidence type="ECO:0000256" key="4">
    <source>
        <dbReference type="ARBA" id="ARBA00005975"/>
    </source>
</evidence>
<dbReference type="Pfam" id="PF10601">
    <property type="entry name" value="zf-LITAF-like"/>
    <property type="match status" value="1"/>
</dbReference>
<feature type="domain" description="LITAF" evidence="10">
    <location>
        <begin position="88"/>
        <end position="170"/>
    </location>
</feature>
<gene>
    <name evidence="11" type="ORF">NTJ_14453</name>
</gene>
<evidence type="ECO:0000256" key="1">
    <source>
        <dbReference type="ARBA" id="ARBA00004414"/>
    </source>
</evidence>
<dbReference type="SMART" id="SM00714">
    <property type="entry name" value="LITAF"/>
    <property type="match status" value="1"/>
</dbReference>
<evidence type="ECO:0000313" key="12">
    <source>
        <dbReference type="Proteomes" id="UP001307889"/>
    </source>
</evidence>
<dbReference type="InterPro" id="IPR037519">
    <property type="entry name" value="LITAF_fam"/>
</dbReference>
<evidence type="ECO:0000256" key="2">
    <source>
        <dbReference type="ARBA" id="ARBA00004481"/>
    </source>
</evidence>
<dbReference type="Proteomes" id="UP001307889">
    <property type="component" value="Chromosome 13"/>
</dbReference>
<comment type="subcellular location">
    <subcellularLocation>
        <location evidence="2">Endosome membrane</location>
        <topology evidence="2">Peripheral membrane protein</topology>
    </subcellularLocation>
    <subcellularLocation>
        <location evidence="1">Late endosome membrane</location>
    </subcellularLocation>
    <subcellularLocation>
        <location evidence="3">Lysosome membrane</location>
        <topology evidence="3">Peripheral membrane protein</topology>
        <orientation evidence="3">Cytoplasmic side</orientation>
    </subcellularLocation>
</comment>
<keyword evidence="12" id="KW-1185">Reference proteome</keyword>
<feature type="compositionally biased region" description="Basic and acidic residues" evidence="8">
    <location>
        <begin position="10"/>
        <end position="88"/>
    </location>
</feature>
<dbReference type="InterPro" id="IPR006629">
    <property type="entry name" value="LITAF"/>
</dbReference>
<comment type="similarity">
    <text evidence="4">Belongs to the CDIP1/LITAF family.</text>
</comment>
<evidence type="ECO:0000259" key="10">
    <source>
        <dbReference type="PROSITE" id="PS51837"/>
    </source>
</evidence>